<dbReference type="PANTHER" id="PTHR36052">
    <property type="entry name" value="EXCITATORY AMINO ACID TRANSPORTER"/>
    <property type="match status" value="1"/>
</dbReference>
<gene>
    <name evidence="1" type="ORF">LLUT_LOCUS25870</name>
</gene>
<proteinExistence type="predicted"/>
<evidence type="ECO:0000313" key="2">
    <source>
        <dbReference type="Proteomes" id="UP001497480"/>
    </source>
</evidence>
<organism evidence="1 2">
    <name type="scientific">Lupinus luteus</name>
    <name type="common">European yellow lupine</name>
    <dbReference type="NCBI Taxonomy" id="3873"/>
    <lineage>
        <taxon>Eukaryota</taxon>
        <taxon>Viridiplantae</taxon>
        <taxon>Streptophyta</taxon>
        <taxon>Embryophyta</taxon>
        <taxon>Tracheophyta</taxon>
        <taxon>Spermatophyta</taxon>
        <taxon>Magnoliopsida</taxon>
        <taxon>eudicotyledons</taxon>
        <taxon>Gunneridae</taxon>
        <taxon>Pentapetalae</taxon>
        <taxon>rosids</taxon>
        <taxon>fabids</taxon>
        <taxon>Fabales</taxon>
        <taxon>Fabaceae</taxon>
        <taxon>Papilionoideae</taxon>
        <taxon>50 kb inversion clade</taxon>
        <taxon>genistoids sensu lato</taxon>
        <taxon>core genistoids</taxon>
        <taxon>Genisteae</taxon>
        <taxon>Lupinus</taxon>
    </lineage>
</organism>
<dbReference type="PANTHER" id="PTHR36052:SF1">
    <property type="entry name" value="EXCITATORY AMINO ACID TRANSPORTER"/>
    <property type="match status" value="1"/>
</dbReference>
<protein>
    <submittedName>
        <fullName evidence="1">Uncharacterized protein</fullName>
    </submittedName>
</protein>
<accession>A0AAV1XUS5</accession>
<keyword evidence="2" id="KW-1185">Reference proteome</keyword>
<reference evidence="1 2" key="1">
    <citation type="submission" date="2024-03" db="EMBL/GenBank/DDBJ databases">
        <authorList>
            <person name="Martinez-Hernandez J."/>
        </authorList>
    </citation>
    <scope>NUCLEOTIDE SEQUENCE [LARGE SCALE GENOMIC DNA]</scope>
</reference>
<sequence length="212" mass="24449">MPLSVTTTGVIWGFVIQVWSNRLRKLPAMRHPWEHVLGMGLGAIFTNQYMKWSEQVEKDLEKMLQKAKAANENRYIDPWEHVVGMGLGVVFVNQLLKWEVQVEKDLDIMLERAKAANERRYIVINCCYFCVWIDWKGIEMVVEWSQYSTGLLGESLLPVSNLDLGFTVVIIRSLVGDDIWWRRDRTEGMVVLLQAQLILSVCVVEVDAQIHG</sequence>
<dbReference type="EMBL" id="CAXHTB010000018">
    <property type="protein sequence ID" value="CAL0324810.1"/>
    <property type="molecule type" value="Genomic_DNA"/>
</dbReference>
<evidence type="ECO:0000313" key="1">
    <source>
        <dbReference type="EMBL" id="CAL0324810.1"/>
    </source>
</evidence>
<name>A0AAV1XUS5_LUPLU</name>
<dbReference type="AlphaFoldDB" id="A0AAV1XUS5"/>
<dbReference type="Proteomes" id="UP001497480">
    <property type="component" value="Unassembled WGS sequence"/>
</dbReference>
<comment type="caution">
    <text evidence="1">The sequence shown here is derived from an EMBL/GenBank/DDBJ whole genome shotgun (WGS) entry which is preliminary data.</text>
</comment>